<evidence type="ECO:0000259" key="2">
    <source>
        <dbReference type="SMART" id="SM00822"/>
    </source>
</evidence>
<dbReference type="PROSITE" id="PS00061">
    <property type="entry name" value="ADH_SHORT"/>
    <property type="match status" value="1"/>
</dbReference>
<dbReference type="AlphaFoldDB" id="A0A7X9RV76"/>
<feature type="transmembrane region" description="Helical" evidence="1">
    <location>
        <begin position="136"/>
        <end position="154"/>
    </location>
</feature>
<dbReference type="EMBL" id="JABANE010000039">
    <property type="protein sequence ID" value="NME69307.1"/>
    <property type="molecule type" value="Genomic_DNA"/>
</dbReference>
<evidence type="ECO:0000313" key="4">
    <source>
        <dbReference type="Proteomes" id="UP000576082"/>
    </source>
</evidence>
<feature type="domain" description="Ketoreductase" evidence="2">
    <location>
        <begin position="7"/>
        <end position="185"/>
    </location>
</feature>
<keyword evidence="1" id="KW-0472">Membrane</keyword>
<accession>A0A7X9RV76</accession>
<dbReference type="PRINTS" id="PR00081">
    <property type="entry name" value="GDHRDH"/>
</dbReference>
<dbReference type="GO" id="GO:0006666">
    <property type="term" value="P:3-keto-sphinganine metabolic process"/>
    <property type="evidence" value="ECO:0007669"/>
    <property type="project" value="TreeGrafter"/>
</dbReference>
<reference evidence="3 4" key="1">
    <citation type="submission" date="2020-04" db="EMBL/GenBank/DDBJ databases">
        <title>Flammeovirga sp. SR4, a novel species isolated from seawater.</title>
        <authorList>
            <person name="Wang X."/>
        </authorList>
    </citation>
    <scope>NUCLEOTIDE SEQUENCE [LARGE SCALE GENOMIC DNA]</scope>
    <source>
        <strain evidence="3 4">ATCC 23126</strain>
    </source>
</reference>
<name>A0A7X9RV76_9BACT</name>
<protein>
    <submittedName>
        <fullName evidence="3">SDR family NAD(P)-dependent oxidoreductase</fullName>
    </submittedName>
</protein>
<sequence length="266" mass="28972">MKYYSNKNVFITGGTSGIGLEMGKQLSSFGANVVLFGRKNLEETLDAVSDAGTGNKVHAFFMETTNLGTVQLGFEQGIQTVGLPDIVIHSAGVGRCVPFEDFSKDEFEQVTNVNIYGTRNVAEVAFPYLKATKGQLMFLISLAGIVINYGYAAYCTSKYATLGFAGVLRSEWKPYGIGITAACPPEITTPLVETENLESPEVAKVLKNFAGNLPLKSACRYMLKGLSKRKYMVIPGFKAKFVALTQRFAPSLNNLISDLIIARFIK</sequence>
<dbReference type="InterPro" id="IPR057326">
    <property type="entry name" value="KR_dom"/>
</dbReference>
<keyword evidence="1" id="KW-1133">Transmembrane helix</keyword>
<gene>
    <name evidence="3" type="ORF">HHU12_15130</name>
</gene>
<dbReference type="GO" id="GO:0030148">
    <property type="term" value="P:sphingolipid biosynthetic process"/>
    <property type="evidence" value="ECO:0007669"/>
    <property type="project" value="TreeGrafter"/>
</dbReference>
<dbReference type="SMART" id="SM00822">
    <property type="entry name" value="PKS_KR"/>
    <property type="match status" value="1"/>
</dbReference>
<keyword evidence="4" id="KW-1185">Reference proteome</keyword>
<keyword evidence="1" id="KW-0812">Transmembrane</keyword>
<dbReference type="GO" id="GO:0047560">
    <property type="term" value="F:3-dehydrosphinganine reductase activity"/>
    <property type="evidence" value="ECO:0007669"/>
    <property type="project" value="TreeGrafter"/>
</dbReference>
<evidence type="ECO:0000313" key="3">
    <source>
        <dbReference type="EMBL" id="NME69307.1"/>
    </source>
</evidence>
<dbReference type="Pfam" id="PF00106">
    <property type="entry name" value="adh_short"/>
    <property type="match status" value="1"/>
</dbReference>
<dbReference type="PANTHER" id="PTHR43550">
    <property type="entry name" value="3-KETODIHYDROSPHINGOSINE REDUCTASE"/>
    <property type="match status" value="1"/>
</dbReference>
<dbReference type="RefSeq" id="WP_169657585.1">
    <property type="nucleotide sequence ID" value="NZ_JABANE010000039.1"/>
</dbReference>
<evidence type="ECO:0000256" key="1">
    <source>
        <dbReference type="SAM" id="Phobius"/>
    </source>
</evidence>
<dbReference type="InterPro" id="IPR036291">
    <property type="entry name" value="NAD(P)-bd_dom_sf"/>
</dbReference>
<dbReference type="InterPro" id="IPR020904">
    <property type="entry name" value="Sc_DH/Rdtase_CS"/>
</dbReference>
<comment type="caution">
    <text evidence="3">The sequence shown here is derived from an EMBL/GenBank/DDBJ whole genome shotgun (WGS) entry which is preliminary data.</text>
</comment>
<organism evidence="3 4">
    <name type="scientific">Flammeovirga aprica JL-4</name>
    <dbReference type="NCBI Taxonomy" id="694437"/>
    <lineage>
        <taxon>Bacteria</taxon>
        <taxon>Pseudomonadati</taxon>
        <taxon>Bacteroidota</taxon>
        <taxon>Cytophagia</taxon>
        <taxon>Cytophagales</taxon>
        <taxon>Flammeovirgaceae</taxon>
        <taxon>Flammeovirga</taxon>
    </lineage>
</organism>
<dbReference type="PANTHER" id="PTHR43550:SF3">
    <property type="entry name" value="3-KETODIHYDROSPHINGOSINE REDUCTASE"/>
    <property type="match status" value="1"/>
</dbReference>
<dbReference type="SUPFAM" id="SSF51735">
    <property type="entry name" value="NAD(P)-binding Rossmann-fold domains"/>
    <property type="match status" value="1"/>
</dbReference>
<dbReference type="Gene3D" id="3.40.50.720">
    <property type="entry name" value="NAD(P)-binding Rossmann-like Domain"/>
    <property type="match status" value="1"/>
</dbReference>
<dbReference type="Proteomes" id="UP000576082">
    <property type="component" value="Unassembled WGS sequence"/>
</dbReference>
<proteinExistence type="predicted"/>
<dbReference type="InterPro" id="IPR002347">
    <property type="entry name" value="SDR_fam"/>
</dbReference>
<dbReference type="GO" id="GO:0016020">
    <property type="term" value="C:membrane"/>
    <property type="evidence" value="ECO:0007669"/>
    <property type="project" value="GOC"/>
</dbReference>